<evidence type="ECO:0000256" key="3">
    <source>
        <dbReference type="ARBA" id="ARBA00022603"/>
    </source>
</evidence>
<evidence type="ECO:0000256" key="7">
    <source>
        <dbReference type="SAM" id="MobiDB-lite"/>
    </source>
</evidence>
<dbReference type="HAMAP" id="MF_01547">
    <property type="entry name" value="RNA_methyltr_E"/>
    <property type="match status" value="1"/>
</dbReference>
<dbReference type="InterPro" id="IPR029063">
    <property type="entry name" value="SAM-dependent_MTases_sf"/>
</dbReference>
<evidence type="ECO:0000313" key="10">
    <source>
        <dbReference type="Proteomes" id="UP000008909"/>
    </source>
</evidence>
<comment type="similarity">
    <text evidence="1">Belongs to the class I-like SAM-binding methyltransferase superfamily. RNA methyltransferase RlmE family.</text>
</comment>
<protein>
    <recommendedName>
        <fullName evidence="6">rRNA methyltransferase 2, mitochondrial</fullName>
    </recommendedName>
</protein>
<dbReference type="InterPro" id="IPR002877">
    <property type="entry name" value="RNA_MeTrfase_FtsJ_dom"/>
</dbReference>
<reference evidence="9" key="1">
    <citation type="journal article" date="2011" name="Genome Biol.">
        <title>The draft genome of the carcinogenic human liver fluke Clonorchis sinensis.</title>
        <authorList>
            <person name="Wang X."/>
            <person name="Chen W."/>
            <person name="Huang Y."/>
            <person name="Sun J."/>
            <person name="Men J."/>
            <person name="Liu H."/>
            <person name="Luo F."/>
            <person name="Guo L."/>
            <person name="Lv X."/>
            <person name="Deng C."/>
            <person name="Zhou C."/>
            <person name="Fan Y."/>
            <person name="Li X."/>
            <person name="Huang L."/>
            <person name="Hu Y."/>
            <person name="Liang C."/>
            <person name="Hu X."/>
            <person name="Xu J."/>
            <person name="Yu X."/>
        </authorList>
    </citation>
    <scope>NUCLEOTIDE SEQUENCE [LARGE SCALE GENOMIC DNA]</scope>
    <source>
        <strain evidence="9">Henan</strain>
    </source>
</reference>
<dbReference type="PANTHER" id="PTHR10920">
    <property type="entry name" value="RIBOSOMAL RNA METHYLTRANSFERASE"/>
    <property type="match status" value="1"/>
</dbReference>
<evidence type="ECO:0000256" key="1">
    <source>
        <dbReference type="ARBA" id="ARBA00009258"/>
    </source>
</evidence>
<sequence>MSQPVTLAAYLVPKACSYLEIEKNENSRYHYQQCAPTFIHPFVQLLRYGGITTSGSSIPPLDRFSFDAAHCFAMFSADIFAQEWISILRSYRFPVDCKRSLLEPYYPGLTASWHLGLATTKFPNVDQSQYTVYKFRRPFIIGCQGWLTFVSIAPTRASLFTFGVTNGSADSKKWLARQRSDPYVKLARIESFRCRSAFKLLQLQEKLSGSLISPGDIVVDCGAAPGSWSQVATSFVSPSPGGSSAGSSSGLVIAFDLLDFAPLPGVSRFCKVDVRDSAKCVQLVNETVRDYLKRLGSTTVAEGSLSHVNVVLSDMAPNVTGLQELDVPAMMDLANSVLQLAVRTSAPGASLVMKLWQSSEADEFLSVVSRFYRGPWNSAVKPPNHKPYPQTKEKRREDPGPAVRFFKPAASRSDSAEIYLIARGFQLPDDANRC</sequence>
<dbReference type="Gene3D" id="3.40.50.150">
    <property type="entry name" value="Vaccinia Virus protein VP39"/>
    <property type="match status" value="1"/>
</dbReference>
<organism evidence="9 10">
    <name type="scientific">Clonorchis sinensis</name>
    <name type="common">Chinese liver fluke</name>
    <dbReference type="NCBI Taxonomy" id="79923"/>
    <lineage>
        <taxon>Eukaryota</taxon>
        <taxon>Metazoa</taxon>
        <taxon>Spiralia</taxon>
        <taxon>Lophotrochozoa</taxon>
        <taxon>Platyhelminthes</taxon>
        <taxon>Trematoda</taxon>
        <taxon>Digenea</taxon>
        <taxon>Opisthorchiida</taxon>
        <taxon>Opisthorchiata</taxon>
        <taxon>Opisthorchiidae</taxon>
        <taxon>Clonorchis</taxon>
    </lineage>
</organism>
<dbReference type="Pfam" id="PF01728">
    <property type="entry name" value="FtsJ"/>
    <property type="match status" value="1"/>
</dbReference>
<evidence type="ECO:0000259" key="8">
    <source>
        <dbReference type="Pfam" id="PF01728"/>
    </source>
</evidence>
<keyword evidence="4 9" id="KW-0808">Transferase</keyword>
<dbReference type="InterPro" id="IPR050082">
    <property type="entry name" value="RNA_methyltr_RlmE"/>
</dbReference>
<dbReference type="AlphaFoldDB" id="G7YFP6"/>
<keyword evidence="10" id="KW-1185">Reference proteome</keyword>
<dbReference type="GO" id="GO:0005739">
    <property type="term" value="C:mitochondrion"/>
    <property type="evidence" value="ECO:0007669"/>
    <property type="project" value="TreeGrafter"/>
</dbReference>
<keyword evidence="3 9" id="KW-0489">Methyltransferase</keyword>
<keyword evidence="2" id="KW-0698">rRNA processing</keyword>
<accession>G7YFP6</accession>
<dbReference type="GO" id="GO:0008650">
    <property type="term" value="F:rRNA (uridine-2'-O-)-methyltransferase activity"/>
    <property type="evidence" value="ECO:0007669"/>
    <property type="project" value="TreeGrafter"/>
</dbReference>
<dbReference type="InterPro" id="IPR015507">
    <property type="entry name" value="rRNA-MeTfrase_E"/>
</dbReference>
<name>G7YFP6_CLOSI</name>
<reference key="2">
    <citation type="submission" date="2011-10" db="EMBL/GenBank/DDBJ databases">
        <title>The genome and transcriptome sequence of Clonorchis sinensis provide insights into the carcinogenic liver fluke.</title>
        <authorList>
            <person name="Wang X."/>
            <person name="Huang Y."/>
            <person name="Chen W."/>
            <person name="Liu H."/>
            <person name="Guo L."/>
            <person name="Chen Y."/>
            <person name="Luo F."/>
            <person name="Zhou W."/>
            <person name="Sun J."/>
            <person name="Mao Q."/>
            <person name="Liang P."/>
            <person name="Zhou C."/>
            <person name="Tian Y."/>
            <person name="Men J."/>
            <person name="Lv X."/>
            <person name="Huang L."/>
            <person name="Zhou J."/>
            <person name="Hu Y."/>
            <person name="Li R."/>
            <person name="Zhang F."/>
            <person name="Lei H."/>
            <person name="Li X."/>
            <person name="Hu X."/>
            <person name="Liang C."/>
            <person name="Xu J."/>
            <person name="Wu Z."/>
            <person name="Yu X."/>
        </authorList>
    </citation>
    <scope>NUCLEOTIDE SEQUENCE</scope>
    <source>
        <strain>Henan</strain>
    </source>
</reference>
<dbReference type="EMBL" id="DF143199">
    <property type="protein sequence ID" value="GAA51779.1"/>
    <property type="molecule type" value="Genomic_DNA"/>
</dbReference>
<evidence type="ECO:0000256" key="5">
    <source>
        <dbReference type="ARBA" id="ARBA00022691"/>
    </source>
</evidence>
<keyword evidence="5" id="KW-0949">S-adenosyl-L-methionine</keyword>
<proteinExistence type="inferred from homology"/>
<dbReference type="PANTHER" id="PTHR10920:SF18">
    <property type="entry name" value="RRNA METHYLTRANSFERASE 2, MITOCHONDRIAL"/>
    <property type="match status" value="1"/>
</dbReference>
<evidence type="ECO:0000313" key="9">
    <source>
        <dbReference type="EMBL" id="GAA51779.1"/>
    </source>
</evidence>
<evidence type="ECO:0000256" key="4">
    <source>
        <dbReference type="ARBA" id="ARBA00022679"/>
    </source>
</evidence>
<gene>
    <name evidence="9" type="ORF">CLF_106786</name>
</gene>
<dbReference type="Proteomes" id="UP000008909">
    <property type="component" value="Unassembled WGS sequence"/>
</dbReference>
<evidence type="ECO:0000256" key="2">
    <source>
        <dbReference type="ARBA" id="ARBA00022552"/>
    </source>
</evidence>
<feature type="domain" description="Ribosomal RNA methyltransferase FtsJ" evidence="8">
    <location>
        <begin position="192"/>
        <end position="373"/>
    </location>
</feature>
<dbReference type="SUPFAM" id="SSF53335">
    <property type="entry name" value="S-adenosyl-L-methionine-dependent methyltransferases"/>
    <property type="match status" value="1"/>
</dbReference>
<feature type="region of interest" description="Disordered" evidence="7">
    <location>
        <begin position="379"/>
        <end position="402"/>
    </location>
</feature>
<evidence type="ECO:0000256" key="6">
    <source>
        <dbReference type="ARBA" id="ARBA00041184"/>
    </source>
</evidence>